<dbReference type="InterPro" id="IPR050951">
    <property type="entry name" value="Retrovirus_Pol_polyprotein"/>
</dbReference>
<dbReference type="SUPFAM" id="SSF56672">
    <property type="entry name" value="DNA/RNA polymerases"/>
    <property type="match status" value="1"/>
</dbReference>
<dbReference type="PANTHER" id="PTHR37984">
    <property type="entry name" value="PROTEIN CBG26694"/>
    <property type="match status" value="1"/>
</dbReference>
<evidence type="ECO:0000313" key="4">
    <source>
        <dbReference type="EMBL" id="PFX29296.1"/>
    </source>
</evidence>
<dbReference type="STRING" id="50429.A0A2B4SIU8"/>
<sequence>MMVASGASVDLIDERTFRELYKRKVIEASKRRIFSYGSSTPLPVLGTIEAEIFANANSTWTTLYVIKGASGNLLGFNTATKLGVLKVINQVKPDETGPQFPINGDLESLFGGIGKVKGKVIKLHMDPDVIPTQQPHRRIPFHVRKDVEMELKRLEELEDIIENVTGPTPLVSPLVIVPKSSGQVRICVDIKAVKRVKHSMPTMGDLVADLNGATVFSKLDLSSGYHQLELAPESRYITTFSPHVELRRYKRLMFGISAASEIFQSVIEEILKNIFNDIKNGVKADPAKIKSIIDMSRPESVSEWADEQQRAFYKLKDSLTKNHVVSYINPRLKTEVTIDASPVGLGGLLVQDSKVISYARRALSEVESRYSQTEREMLGVVWAVEHFYPSKIDSEERNIAEDYVNYVCNQVVPKAITLQEIKLESEKDISLQALIKAIETDQWTRPEVQDYRNVKDELLVYQGTVLRGNRIVVPKALRDSCGPSSRWAPRNSKNKTPHQRKGLVSWCRQDGSGESRQQFSIKA</sequence>
<dbReference type="InterPro" id="IPR043128">
    <property type="entry name" value="Rev_trsase/Diguanyl_cyclase"/>
</dbReference>
<gene>
    <name evidence="4" type="primary">K02A2.6</name>
    <name evidence="4" type="ORF">AWC38_SpisGene5947</name>
</gene>
<evidence type="ECO:0000313" key="5">
    <source>
        <dbReference type="Proteomes" id="UP000225706"/>
    </source>
</evidence>
<proteinExistence type="predicted"/>
<dbReference type="OrthoDB" id="5989205at2759"/>
<dbReference type="Gene3D" id="3.30.70.270">
    <property type="match status" value="1"/>
</dbReference>
<dbReference type="PANTHER" id="PTHR37984:SF11">
    <property type="entry name" value="INTEGRASE CATALYTIC DOMAIN-CONTAINING PROTEIN"/>
    <property type="match status" value="1"/>
</dbReference>
<dbReference type="InterPro" id="IPR041577">
    <property type="entry name" value="RT_RNaseH_2"/>
</dbReference>
<evidence type="ECO:0000259" key="3">
    <source>
        <dbReference type="Pfam" id="PF17919"/>
    </source>
</evidence>
<evidence type="ECO:0000259" key="2">
    <source>
        <dbReference type="Pfam" id="PF00078"/>
    </source>
</evidence>
<dbReference type="InterPro" id="IPR043502">
    <property type="entry name" value="DNA/RNA_pol_sf"/>
</dbReference>
<reference evidence="5" key="1">
    <citation type="journal article" date="2017" name="bioRxiv">
        <title>Comparative analysis of the genomes of Stylophora pistillata and Acropora digitifera provides evidence for extensive differences between species of corals.</title>
        <authorList>
            <person name="Voolstra C.R."/>
            <person name="Li Y."/>
            <person name="Liew Y.J."/>
            <person name="Baumgarten S."/>
            <person name="Zoccola D."/>
            <person name="Flot J.-F."/>
            <person name="Tambutte S."/>
            <person name="Allemand D."/>
            <person name="Aranda M."/>
        </authorList>
    </citation>
    <scope>NUCLEOTIDE SEQUENCE [LARGE SCALE GENOMIC DNA]</scope>
</reference>
<dbReference type="CDD" id="cd01647">
    <property type="entry name" value="RT_LTR"/>
    <property type="match status" value="1"/>
</dbReference>
<feature type="domain" description="Reverse transcriptase/retrotransposon-derived protein RNase H-like" evidence="3">
    <location>
        <begin position="304"/>
        <end position="389"/>
    </location>
</feature>
<feature type="domain" description="Reverse transcriptase" evidence="2">
    <location>
        <begin position="189"/>
        <end position="276"/>
    </location>
</feature>
<protein>
    <submittedName>
        <fullName evidence="4">Uncharacterized protein K02A2.6</fullName>
    </submittedName>
</protein>
<feature type="compositionally biased region" description="Basic residues" evidence="1">
    <location>
        <begin position="492"/>
        <end position="501"/>
    </location>
</feature>
<dbReference type="GO" id="GO:0003824">
    <property type="term" value="F:catalytic activity"/>
    <property type="evidence" value="ECO:0007669"/>
    <property type="project" value="UniProtKB-KW"/>
</dbReference>
<keyword evidence="5" id="KW-1185">Reference proteome</keyword>
<name>A0A2B4SIU8_STYPI</name>
<dbReference type="AlphaFoldDB" id="A0A2B4SIU8"/>
<dbReference type="Proteomes" id="UP000225706">
    <property type="component" value="Unassembled WGS sequence"/>
</dbReference>
<organism evidence="4 5">
    <name type="scientific">Stylophora pistillata</name>
    <name type="common">Smooth cauliflower coral</name>
    <dbReference type="NCBI Taxonomy" id="50429"/>
    <lineage>
        <taxon>Eukaryota</taxon>
        <taxon>Metazoa</taxon>
        <taxon>Cnidaria</taxon>
        <taxon>Anthozoa</taxon>
        <taxon>Hexacorallia</taxon>
        <taxon>Scleractinia</taxon>
        <taxon>Astrocoeniina</taxon>
        <taxon>Pocilloporidae</taxon>
        <taxon>Stylophora</taxon>
    </lineage>
</organism>
<feature type="region of interest" description="Disordered" evidence="1">
    <location>
        <begin position="483"/>
        <end position="502"/>
    </location>
</feature>
<evidence type="ECO:0000256" key="1">
    <source>
        <dbReference type="SAM" id="MobiDB-lite"/>
    </source>
</evidence>
<comment type="caution">
    <text evidence="4">The sequence shown here is derived from an EMBL/GenBank/DDBJ whole genome shotgun (WGS) entry which is preliminary data.</text>
</comment>
<dbReference type="InterPro" id="IPR000477">
    <property type="entry name" value="RT_dom"/>
</dbReference>
<dbReference type="Pfam" id="PF17919">
    <property type="entry name" value="RT_RNaseH_2"/>
    <property type="match status" value="1"/>
</dbReference>
<dbReference type="EMBL" id="LSMT01000068">
    <property type="protein sequence ID" value="PFX29296.1"/>
    <property type="molecule type" value="Genomic_DNA"/>
</dbReference>
<dbReference type="Pfam" id="PF00078">
    <property type="entry name" value="RVT_1"/>
    <property type="match status" value="1"/>
</dbReference>
<accession>A0A2B4SIU8</accession>
<dbReference type="Gene3D" id="3.10.10.10">
    <property type="entry name" value="HIV Type 1 Reverse Transcriptase, subunit A, domain 1"/>
    <property type="match status" value="1"/>
</dbReference>